<dbReference type="PANTHER" id="PTHR10972:SF203">
    <property type="entry name" value="OXYSTEROL-BINDING PROTEIN HOMOLOG 3"/>
    <property type="match status" value="1"/>
</dbReference>
<dbReference type="InterPro" id="IPR000648">
    <property type="entry name" value="Oxysterol-bd"/>
</dbReference>
<evidence type="ECO:0000256" key="14">
    <source>
        <dbReference type="RuleBase" id="RU003845"/>
    </source>
</evidence>
<feature type="compositionally biased region" description="Acidic residues" evidence="15">
    <location>
        <begin position="556"/>
        <end position="571"/>
    </location>
</feature>
<dbReference type="GO" id="GO:0005829">
    <property type="term" value="C:cytosol"/>
    <property type="evidence" value="ECO:0007669"/>
    <property type="project" value="UniProtKB-SubCell"/>
</dbReference>
<evidence type="ECO:0000313" key="18">
    <source>
        <dbReference type="Proteomes" id="UP000789390"/>
    </source>
</evidence>
<keyword evidence="6" id="KW-1003">Cell membrane</keyword>
<dbReference type="GO" id="GO:0120015">
    <property type="term" value="F:sterol transfer activity"/>
    <property type="evidence" value="ECO:0007669"/>
    <property type="project" value="UniProtKB-ARBA"/>
</dbReference>
<dbReference type="FunFam" id="2.30.29.30:FF:000011">
    <property type="entry name" value="Oxysterol-binding protein"/>
    <property type="match status" value="1"/>
</dbReference>
<evidence type="ECO:0000256" key="3">
    <source>
        <dbReference type="ARBA" id="ARBA00004586"/>
    </source>
</evidence>
<feature type="compositionally biased region" description="Polar residues" evidence="15">
    <location>
        <begin position="303"/>
        <end position="317"/>
    </location>
</feature>
<dbReference type="GO" id="GO:0006699">
    <property type="term" value="P:bile acid biosynthetic process"/>
    <property type="evidence" value="ECO:0007669"/>
    <property type="project" value="UniProtKB-ARBA"/>
</dbReference>
<feature type="region of interest" description="Disordered" evidence="15">
    <location>
        <begin position="1"/>
        <end position="81"/>
    </location>
</feature>
<evidence type="ECO:0000313" key="17">
    <source>
        <dbReference type="EMBL" id="CAH0109036.1"/>
    </source>
</evidence>
<keyword evidence="7" id="KW-0963">Cytoplasm</keyword>
<dbReference type="GO" id="GO:0005789">
    <property type="term" value="C:endoplasmic reticulum membrane"/>
    <property type="evidence" value="ECO:0007669"/>
    <property type="project" value="UniProtKB-SubCell"/>
</dbReference>
<dbReference type="PANTHER" id="PTHR10972">
    <property type="entry name" value="OXYSTEROL-BINDING PROTEIN-RELATED"/>
    <property type="match status" value="1"/>
</dbReference>
<dbReference type="PROSITE" id="PS01013">
    <property type="entry name" value="OSBP"/>
    <property type="match status" value="1"/>
</dbReference>
<evidence type="ECO:0000256" key="7">
    <source>
        <dbReference type="ARBA" id="ARBA00022490"/>
    </source>
</evidence>
<dbReference type="FunFam" id="2.40.160.120:FF:000001">
    <property type="entry name" value="Oxysterol-binding protein"/>
    <property type="match status" value="1"/>
</dbReference>
<evidence type="ECO:0000256" key="9">
    <source>
        <dbReference type="ARBA" id="ARBA00022824"/>
    </source>
</evidence>
<evidence type="ECO:0000256" key="2">
    <source>
        <dbReference type="ARBA" id="ARBA00004514"/>
    </source>
</evidence>
<dbReference type="GO" id="GO:0015485">
    <property type="term" value="F:cholesterol binding"/>
    <property type="evidence" value="ECO:0007669"/>
    <property type="project" value="TreeGrafter"/>
</dbReference>
<feature type="compositionally biased region" description="Basic and acidic residues" evidence="15">
    <location>
        <begin position="14"/>
        <end position="28"/>
    </location>
</feature>
<keyword evidence="11" id="KW-0446">Lipid-binding</keyword>
<dbReference type="OrthoDB" id="416222at2759"/>
<evidence type="ECO:0000256" key="8">
    <source>
        <dbReference type="ARBA" id="ARBA00022553"/>
    </source>
</evidence>
<dbReference type="GO" id="GO:0097038">
    <property type="term" value="C:perinuclear endoplasmic reticulum"/>
    <property type="evidence" value="ECO:0007669"/>
    <property type="project" value="TreeGrafter"/>
</dbReference>
<evidence type="ECO:0000256" key="11">
    <source>
        <dbReference type="ARBA" id="ARBA00023121"/>
    </source>
</evidence>
<dbReference type="InterPro" id="IPR037239">
    <property type="entry name" value="OSBP_sf"/>
</dbReference>
<dbReference type="Proteomes" id="UP000789390">
    <property type="component" value="Unassembled WGS sequence"/>
</dbReference>
<dbReference type="GO" id="GO:0005886">
    <property type="term" value="C:plasma membrane"/>
    <property type="evidence" value="ECO:0007669"/>
    <property type="project" value="UniProtKB-SubCell"/>
</dbReference>
<comment type="caution">
    <text evidence="17">The sequence shown here is derived from an EMBL/GenBank/DDBJ whole genome shotgun (WGS) entry which is preliminary data.</text>
</comment>
<feature type="region of interest" description="Disordered" evidence="15">
    <location>
        <begin position="548"/>
        <end position="609"/>
    </location>
</feature>
<evidence type="ECO:0000256" key="12">
    <source>
        <dbReference type="ARBA" id="ARBA00023136"/>
    </source>
</evidence>
<dbReference type="Pfam" id="PF01237">
    <property type="entry name" value="Oxysterol_BP"/>
    <property type="match status" value="1"/>
</dbReference>
<feature type="domain" description="PH" evidence="16">
    <location>
        <begin position="105"/>
        <end position="200"/>
    </location>
</feature>
<dbReference type="InterPro" id="IPR041680">
    <property type="entry name" value="PH_8"/>
</dbReference>
<keyword evidence="18" id="KW-1185">Reference proteome</keyword>
<evidence type="ECO:0000256" key="6">
    <source>
        <dbReference type="ARBA" id="ARBA00022475"/>
    </source>
</evidence>
<accession>A0A8J2RUZ3</accession>
<evidence type="ECO:0000256" key="4">
    <source>
        <dbReference type="ARBA" id="ARBA00008842"/>
    </source>
</evidence>
<dbReference type="CDD" id="cd13287">
    <property type="entry name" value="PH_ORP3_ORP6_ORP7"/>
    <property type="match status" value="1"/>
</dbReference>
<feature type="compositionally biased region" description="Polar residues" evidence="15">
    <location>
        <begin position="44"/>
        <end position="71"/>
    </location>
</feature>
<dbReference type="PROSITE" id="PS50003">
    <property type="entry name" value="PH_DOMAIN"/>
    <property type="match status" value="1"/>
</dbReference>
<keyword evidence="10 14" id="KW-0445">Lipid transport</keyword>
<keyword evidence="9" id="KW-0256">Endoplasmic reticulum</keyword>
<evidence type="ECO:0000256" key="1">
    <source>
        <dbReference type="ARBA" id="ARBA00004236"/>
    </source>
</evidence>
<evidence type="ECO:0000256" key="13">
    <source>
        <dbReference type="RuleBase" id="RU003844"/>
    </source>
</evidence>
<dbReference type="Gene3D" id="3.30.70.3490">
    <property type="match status" value="1"/>
</dbReference>
<dbReference type="InterPro" id="IPR018494">
    <property type="entry name" value="Oxysterol-bd_CS"/>
</dbReference>
<dbReference type="SUPFAM" id="SSF144000">
    <property type="entry name" value="Oxysterol-binding protein-like"/>
    <property type="match status" value="1"/>
</dbReference>
<proteinExistence type="inferred from homology"/>
<keyword evidence="8" id="KW-0597">Phosphoprotein</keyword>
<dbReference type="Gene3D" id="2.40.160.120">
    <property type="match status" value="1"/>
</dbReference>
<evidence type="ECO:0000259" key="16">
    <source>
        <dbReference type="PROSITE" id="PS50003"/>
    </source>
</evidence>
<dbReference type="Gene3D" id="2.30.29.30">
    <property type="entry name" value="Pleckstrin-homology domain (PH domain)/Phosphotyrosine-binding domain (PTB)"/>
    <property type="match status" value="1"/>
</dbReference>
<dbReference type="SMART" id="SM00233">
    <property type="entry name" value="PH"/>
    <property type="match status" value="1"/>
</dbReference>
<protein>
    <recommendedName>
        <fullName evidence="14">Oxysterol-binding protein</fullName>
    </recommendedName>
</protein>
<dbReference type="SUPFAM" id="SSF50729">
    <property type="entry name" value="PH domain-like"/>
    <property type="match status" value="1"/>
</dbReference>
<gene>
    <name evidence="17" type="ORF">DGAL_LOCUS12497</name>
</gene>
<organism evidence="17 18">
    <name type="scientific">Daphnia galeata</name>
    <dbReference type="NCBI Taxonomy" id="27404"/>
    <lineage>
        <taxon>Eukaryota</taxon>
        <taxon>Metazoa</taxon>
        <taxon>Ecdysozoa</taxon>
        <taxon>Arthropoda</taxon>
        <taxon>Crustacea</taxon>
        <taxon>Branchiopoda</taxon>
        <taxon>Diplostraca</taxon>
        <taxon>Cladocera</taxon>
        <taxon>Anomopoda</taxon>
        <taxon>Daphniidae</taxon>
        <taxon>Daphnia</taxon>
    </lineage>
</organism>
<sequence length="979" mass="109411">MSGLRQIATEPDSLDSKAQDAAKMERSPRLRHHTKSHSERISDSELSTETNSLSAESNNDNGRSPVKSTPSGLDLHQVKSKQRRRGAEWEIIDSFKGLQTVDQVPNKLEGVLLKKRKWPLKGWHKRYFILEKGSLMYAKRSADLARGKPHGSVDLGLSVISAKRRRCRIDIDAEVFIYHIKVKSREEFARWLEALKEHRQFRQQQLHSRDSAQKMVASPVLSPGSRDEMSPTGVGGLHVSSSFGTAESLMPISREGSLMRSLKPSRANMLLSESSAALEQLNNDIVSAQERLIHLVKCAGAWSHSSDTQSTTGNISPATKKDRKKFVLRRKKNKSNTSTNSAEPPASASMSESESANINNVALNDKHSPLSCSIPSLSPSMNGSSVATEMLAPPTSESNMLSPADPGHDFLNGAQDLIGRLTTCLRTLNHERERLKLVIETATETSSISSRNGATLQRDAGVAVPSMVASLRCALHVAIQQNNELRARLQKIRSEAEVAIEGPNLTMSLELDLNASARLGHHSLSYSSSCVSQSEFFDAKEYLTDVAVSDSSSDASETEMEGENEAEEEGSVSEASEMGNEASNDPESPEPVVKCTTGRRTKLPTPKPSTEDLSLWNLMKRNIGKDLSKVSMPVVLNEPIGMLQRLSEELEYSELLDKASETEDPYERMVLIAAFAVSAYGSSHVRAGHKPFNPLLGETYECVREDKGFKYIGEQVSHHPPISACYASSDNFEFWQDIRIKTKFWGKSMEFQPLGTVNVRLPKHEDHYRWNKVTTCVHNLFGGQRWVDQYGDLIITNNKGIRCKLNFAKASYWSSNRYEVVGSVTDPNGKLVHHLFGKWSEGLYCGVAPSARCVWRPGALPEDHEHYYGFSRFAIELNDLESCLVDILPSTDSRFRPDQRLLEEGNVPGAEASKLQLEQAQRERRIANEERGIKHEPRWFRCTTSDLDDGEGEKWEFAHNYWDARAQSKFRDMNLVRLW</sequence>
<reference evidence="17" key="1">
    <citation type="submission" date="2021-11" db="EMBL/GenBank/DDBJ databases">
        <authorList>
            <person name="Schell T."/>
        </authorList>
    </citation>
    <scope>NUCLEOTIDE SEQUENCE</scope>
    <source>
        <strain evidence="17">M5</strain>
    </source>
</reference>
<dbReference type="EMBL" id="CAKKLH010000290">
    <property type="protein sequence ID" value="CAH0109036.1"/>
    <property type="molecule type" value="Genomic_DNA"/>
</dbReference>
<evidence type="ECO:0000256" key="10">
    <source>
        <dbReference type="ARBA" id="ARBA00023055"/>
    </source>
</evidence>
<dbReference type="Pfam" id="PF15409">
    <property type="entry name" value="PH_8"/>
    <property type="match status" value="1"/>
</dbReference>
<comment type="similarity">
    <text evidence="4 13">Belongs to the OSBP family.</text>
</comment>
<comment type="subcellular location">
    <subcellularLocation>
        <location evidence="1">Cell membrane</location>
    </subcellularLocation>
    <subcellularLocation>
        <location evidence="2">Cytoplasm</location>
        <location evidence="2">Cytosol</location>
    </subcellularLocation>
    <subcellularLocation>
        <location evidence="3">Endoplasmic reticulum membrane</location>
    </subcellularLocation>
</comment>
<feature type="compositionally biased region" description="Basic residues" evidence="15">
    <location>
        <begin position="321"/>
        <end position="334"/>
    </location>
</feature>
<keyword evidence="5 14" id="KW-0813">Transport</keyword>
<evidence type="ECO:0000256" key="5">
    <source>
        <dbReference type="ARBA" id="ARBA00022448"/>
    </source>
</evidence>
<keyword evidence="12" id="KW-0472">Membrane</keyword>
<dbReference type="AlphaFoldDB" id="A0A8J2RUZ3"/>
<dbReference type="InterPro" id="IPR011993">
    <property type="entry name" value="PH-like_dom_sf"/>
</dbReference>
<feature type="region of interest" description="Disordered" evidence="15">
    <location>
        <begin position="203"/>
        <end position="232"/>
    </location>
</feature>
<evidence type="ECO:0000256" key="15">
    <source>
        <dbReference type="SAM" id="MobiDB-lite"/>
    </source>
</evidence>
<feature type="region of interest" description="Disordered" evidence="15">
    <location>
        <begin position="303"/>
        <end position="356"/>
    </location>
</feature>
<dbReference type="InterPro" id="IPR001849">
    <property type="entry name" value="PH_domain"/>
</dbReference>
<name>A0A8J2RUZ3_9CRUS</name>
<dbReference type="GO" id="GO:0005634">
    <property type="term" value="C:nucleus"/>
    <property type="evidence" value="ECO:0007669"/>
    <property type="project" value="UniProtKB-ARBA"/>
</dbReference>
<feature type="compositionally biased region" description="Low complexity" evidence="15">
    <location>
        <begin position="341"/>
        <end position="356"/>
    </location>
</feature>